<evidence type="ECO:0000313" key="9">
    <source>
        <dbReference type="Proteomes" id="UP001209570"/>
    </source>
</evidence>
<evidence type="ECO:0000256" key="4">
    <source>
        <dbReference type="ARBA" id="ARBA00022801"/>
    </source>
</evidence>
<evidence type="ECO:0000256" key="2">
    <source>
        <dbReference type="ARBA" id="ARBA00022525"/>
    </source>
</evidence>
<dbReference type="Gene3D" id="3.40.50.1820">
    <property type="entry name" value="alpha/beta hydrolase"/>
    <property type="match status" value="1"/>
</dbReference>
<accession>A0AAD5Q4B1</accession>
<keyword evidence="4" id="KW-0378">Hydrolase</keyword>
<keyword evidence="5" id="KW-0443">Lipid metabolism</keyword>
<dbReference type="EMBL" id="JAKCXM010000541">
    <property type="protein sequence ID" value="KAJ0393023.1"/>
    <property type="molecule type" value="Genomic_DNA"/>
</dbReference>
<gene>
    <name evidence="8" type="ORF">P43SY_012110</name>
</gene>
<protein>
    <recommendedName>
        <fullName evidence="7">Lipase-like C-terminal domain-containing protein</fullName>
    </recommendedName>
</protein>
<keyword evidence="3" id="KW-0732">Signal</keyword>
<dbReference type="InterPro" id="IPR029058">
    <property type="entry name" value="AB_hydrolase_fold"/>
</dbReference>
<feature type="domain" description="Lipase-like C-terminal" evidence="7">
    <location>
        <begin position="6"/>
        <end position="121"/>
    </location>
</feature>
<keyword evidence="9" id="KW-1185">Reference proteome</keyword>
<evidence type="ECO:0000256" key="3">
    <source>
        <dbReference type="ARBA" id="ARBA00022729"/>
    </source>
</evidence>
<dbReference type="InterPro" id="IPR056304">
    <property type="entry name" value="Lip-like_C"/>
</dbReference>
<dbReference type="SUPFAM" id="SSF53474">
    <property type="entry name" value="alpha/beta-Hydrolases"/>
    <property type="match status" value="1"/>
</dbReference>
<evidence type="ECO:0000313" key="8">
    <source>
        <dbReference type="EMBL" id="KAJ0393023.1"/>
    </source>
</evidence>
<dbReference type="AlphaFoldDB" id="A0AAD5Q4B1"/>
<evidence type="ECO:0000256" key="5">
    <source>
        <dbReference type="ARBA" id="ARBA00023098"/>
    </source>
</evidence>
<evidence type="ECO:0000256" key="6">
    <source>
        <dbReference type="SAM" id="MobiDB-lite"/>
    </source>
</evidence>
<dbReference type="PANTHER" id="PTHR34043:SF3">
    <property type="entry name" value="ALPHA_BETA-HYDROLASES SUPERFAMILY PROTEIN"/>
    <property type="match status" value="1"/>
</dbReference>
<organism evidence="8 9">
    <name type="scientific">Pythium insidiosum</name>
    <name type="common">Pythiosis disease agent</name>
    <dbReference type="NCBI Taxonomy" id="114742"/>
    <lineage>
        <taxon>Eukaryota</taxon>
        <taxon>Sar</taxon>
        <taxon>Stramenopiles</taxon>
        <taxon>Oomycota</taxon>
        <taxon>Peronosporomycetes</taxon>
        <taxon>Pythiales</taxon>
        <taxon>Pythiaceae</taxon>
        <taxon>Pythium</taxon>
    </lineage>
</organism>
<comment type="caution">
    <text evidence="8">The sequence shown here is derived from an EMBL/GenBank/DDBJ whole genome shotgun (WGS) entry which is preliminary data.</text>
</comment>
<reference evidence="8" key="1">
    <citation type="submission" date="2021-12" db="EMBL/GenBank/DDBJ databases">
        <title>Prjna785345.</title>
        <authorList>
            <person name="Rujirawat T."/>
            <person name="Krajaejun T."/>
        </authorList>
    </citation>
    <scope>NUCLEOTIDE SEQUENCE</scope>
    <source>
        <strain evidence="8">Pi057C3</strain>
    </source>
</reference>
<keyword evidence="2" id="KW-0964">Secreted</keyword>
<dbReference type="GO" id="GO:0005576">
    <property type="term" value="C:extracellular region"/>
    <property type="evidence" value="ECO:0007669"/>
    <property type="project" value="UniProtKB-SubCell"/>
</dbReference>
<proteinExistence type="predicted"/>
<dbReference type="GO" id="GO:0016787">
    <property type="term" value="F:hydrolase activity"/>
    <property type="evidence" value="ECO:0007669"/>
    <property type="project" value="UniProtKB-KW"/>
</dbReference>
<evidence type="ECO:0000256" key="1">
    <source>
        <dbReference type="ARBA" id="ARBA00004613"/>
    </source>
</evidence>
<dbReference type="GO" id="GO:0006629">
    <property type="term" value="P:lipid metabolic process"/>
    <property type="evidence" value="ECO:0007669"/>
    <property type="project" value="UniProtKB-KW"/>
</dbReference>
<comment type="subcellular location">
    <subcellularLocation>
        <location evidence="1">Secreted</location>
    </subcellularLocation>
</comment>
<dbReference type="Proteomes" id="UP001209570">
    <property type="component" value="Unassembled WGS sequence"/>
</dbReference>
<evidence type="ECO:0000259" key="7">
    <source>
        <dbReference type="Pfam" id="PF24708"/>
    </source>
</evidence>
<dbReference type="Pfam" id="PF24708">
    <property type="entry name" value="Lip_C"/>
    <property type="match status" value="1"/>
</dbReference>
<dbReference type="PANTHER" id="PTHR34043">
    <property type="entry name" value="ALPHA/BETA-HYDROLASES SUPERFAMILY PROTEIN"/>
    <property type="match status" value="1"/>
</dbReference>
<name>A0AAD5Q4B1_PYTIN</name>
<feature type="region of interest" description="Disordered" evidence="6">
    <location>
        <begin position="512"/>
        <end position="534"/>
    </location>
</feature>
<sequence length="534" mass="60207">MSATTKFPVVLIHGLLGYGLERPLWNMGVPYWPEKELMAVNPNHIIVDVGMVSSDHDRACEAFYQILGGRVDYGEDHAKAMQHARFGRTHEGKHRAWSEDQPVHLIGHSMGSTTAIELYQLICADAFGLGTNHRWVRSITCIAGPLTGATITHSFGLHGEKVEHWTAVHIMSVILGVFFKSYQRVPWLRGLFDLHMDQWAHLPLREIISTKGAINRSLDLAMYTCQPAMRIQRNRELKHMEKVHLMSITTSPHHFYSPRKEVGALALIVLLAVTRVPRWMPRWAKAPALKALVCLVLARLWWRRVRQLDYAKMPSLYPMWLLNRHRARTLDALFDGFDPSHWEHNDGVVNIQSMLRPWFPKPQELLGPAATASSSAPGIRSSASTVSLKSSASASSIANDSMARCASHISIDGFHRDMGDVLSDAEEDHETAAYRSPRPRFDKGRWYVYRVDRNHFAGTYGDAEAEDLYRSLFTMMIHEYERDPTPTTSRADRALHLDEPLPLKVRMAAYPRGDPAGHELHPADASSAEAASIG</sequence>